<evidence type="ECO:0000313" key="1">
    <source>
        <dbReference type="EMBL" id="AYV82449.1"/>
    </source>
</evidence>
<organism evidence="1">
    <name type="scientific">Hyperionvirus sp</name>
    <dbReference type="NCBI Taxonomy" id="2487770"/>
    <lineage>
        <taxon>Viruses</taxon>
        <taxon>Varidnaviria</taxon>
        <taxon>Bamfordvirae</taxon>
        <taxon>Nucleocytoviricota</taxon>
        <taxon>Megaviricetes</taxon>
        <taxon>Imitervirales</taxon>
        <taxon>Mimiviridae</taxon>
        <taxon>Klosneuvirinae</taxon>
    </lineage>
</organism>
<proteinExistence type="predicted"/>
<accession>A0A3G5AAT7</accession>
<name>A0A3G5AAT7_9VIRU</name>
<protein>
    <submittedName>
        <fullName evidence="1">Uncharacterized protein</fullName>
    </submittedName>
</protein>
<reference evidence="1" key="1">
    <citation type="submission" date="2018-10" db="EMBL/GenBank/DDBJ databases">
        <title>Hidden diversity of soil giant viruses.</title>
        <authorList>
            <person name="Schulz F."/>
            <person name="Alteio L."/>
            <person name="Goudeau D."/>
            <person name="Ryan E.M."/>
            <person name="Malmstrom R.R."/>
            <person name="Blanchard J."/>
            <person name="Woyke T."/>
        </authorList>
    </citation>
    <scope>NUCLEOTIDE SEQUENCE</scope>
    <source>
        <strain evidence="1">HYV1</strain>
    </source>
</reference>
<dbReference type="EMBL" id="MK072383">
    <property type="protein sequence ID" value="AYV82449.1"/>
    <property type="molecule type" value="Genomic_DNA"/>
</dbReference>
<gene>
    <name evidence="1" type="ORF">Hyperionvirus1_28</name>
</gene>
<sequence>MTDTHETKAAPPKDKTLDEMTDMVMNKLIPTESIIGGLKLLTYPAEMKLFFDGEPKNDIIIEPIDEKKITQAQIKIRAAKDMKEVTTAEYIKWNIDTYGRFINVIDLVSKKKDIEQGIVINLRTSLFFIFFCVDHVNFHSCNTDGSNATDEHNIYKLDEFIRVLREKTVAKYDSFCAQL</sequence>